<evidence type="ECO:0000313" key="6">
    <source>
        <dbReference type="Proteomes" id="UP000182888"/>
    </source>
</evidence>
<dbReference type="Pfam" id="PF07729">
    <property type="entry name" value="FCD"/>
    <property type="match status" value="1"/>
</dbReference>
<feature type="domain" description="HTH gntR-type" evidence="4">
    <location>
        <begin position="27"/>
        <end position="94"/>
    </location>
</feature>
<dbReference type="PANTHER" id="PTHR43537:SF24">
    <property type="entry name" value="GLUCONATE OPERON TRANSCRIPTIONAL REPRESSOR"/>
    <property type="match status" value="1"/>
</dbReference>
<sequence>MPTTAELQDTRAINDDASLEAENSALRASTQPLYEGLRTEILRGRLLPGSHLVESQIAQTYGVSRTPVRAALARLEGDGLVEIIPNRGAFVSRLTDTDFEEIYGLRVRLEPYAARLAAGKIEMPELDHLEELTTAMTQLLDAATDGWIERCTDLNAEFHTAILRASSSPRLVSIVTALTELPMVRRAISLYPRDVLRRSFEQHSQILQALRQGDGEWAEALMSAHILGARQALRLQNDATSL</sequence>
<evidence type="ECO:0000313" key="5">
    <source>
        <dbReference type="EMBL" id="CDX58824.1"/>
    </source>
</evidence>
<dbReference type="InterPro" id="IPR011711">
    <property type="entry name" value="GntR_C"/>
</dbReference>
<dbReference type="GO" id="GO:0003677">
    <property type="term" value="F:DNA binding"/>
    <property type="evidence" value="ECO:0007669"/>
    <property type="project" value="UniProtKB-KW"/>
</dbReference>
<reference evidence="6" key="1">
    <citation type="submission" date="2014-08" db="EMBL/GenBank/DDBJ databases">
        <authorList>
            <person name="Edwards T."/>
        </authorList>
    </citation>
    <scope>NUCLEOTIDE SEQUENCE [LARGE SCALE GENOMIC DNA]</scope>
</reference>
<dbReference type="PROSITE" id="PS50949">
    <property type="entry name" value="HTH_GNTR"/>
    <property type="match status" value="1"/>
</dbReference>
<evidence type="ECO:0000256" key="1">
    <source>
        <dbReference type="ARBA" id="ARBA00023015"/>
    </source>
</evidence>
<dbReference type="SMART" id="SM00345">
    <property type="entry name" value="HTH_GNTR"/>
    <property type="match status" value="1"/>
</dbReference>
<proteinExistence type="predicted"/>
<dbReference type="GO" id="GO:0003700">
    <property type="term" value="F:DNA-binding transcription factor activity"/>
    <property type="evidence" value="ECO:0007669"/>
    <property type="project" value="InterPro"/>
</dbReference>
<dbReference type="InterPro" id="IPR036390">
    <property type="entry name" value="WH_DNA-bd_sf"/>
</dbReference>
<dbReference type="SUPFAM" id="SSF48008">
    <property type="entry name" value="GntR ligand-binding domain-like"/>
    <property type="match status" value="1"/>
</dbReference>
<name>A0A0K2W0U4_MESPL</name>
<dbReference type="InterPro" id="IPR036388">
    <property type="entry name" value="WH-like_DNA-bd_sf"/>
</dbReference>
<dbReference type="Gene3D" id="1.10.10.10">
    <property type="entry name" value="Winged helix-like DNA-binding domain superfamily/Winged helix DNA-binding domain"/>
    <property type="match status" value="1"/>
</dbReference>
<dbReference type="PANTHER" id="PTHR43537">
    <property type="entry name" value="TRANSCRIPTIONAL REGULATOR, GNTR FAMILY"/>
    <property type="match status" value="1"/>
</dbReference>
<gene>
    <name evidence="5" type="ORF">MPL1032_240273</name>
</gene>
<dbReference type="InterPro" id="IPR000524">
    <property type="entry name" value="Tscrpt_reg_HTH_GntR"/>
</dbReference>
<dbReference type="EMBL" id="CCND01000017">
    <property type="protein sequence ID" value="CDX58824.1"/>
    <property type="molecule type" value="Genomic_DNA"/>
</dbReference>
<protein>
    <submittedName>
        <fullName evidence="5">Transcriptional regulator</fullName>
    </submittedName>
</protein>
<keyword evidence="2" id="KW-0238">DNA-binding</keyword>
<keyword evidence="1" id="KW-0805">Transcription regulation</keyword>
<keyword evidence="3" id="KW-0804">Transcription</keyword>
<evidence type="ECO:0000259" key="4">
    <source>
        <dbReference type="PROSITE" id="PS50949"/>
    </source>
</evidence>
<dbReference type="Gene3D" id="1.20.120.530">
    <property type="entry name" value="GntR ligand-binding domain-like"/>
    <property type="match status" value="1"/>
</dbReference>
<evidence type="ECO:0000256" key="3">
    <source>
        <dbReference type="ARBA" id="ARBA00023163"/>
    </source>
</evidence>
<dbReference type="AlphaFoldDB" id="A0A0K2W0U4"/>
<dbReference type="PRINTS" id="PR00035">
    <property type="entry name" value="HTHGNTR"/>
</dbReference>
<organism evidence="5 6">
    <name type="scientific">Mesorhizobium plurifarium</name>
    <dbReference type="NCBI Taxonomy" id="69974"/>
    <lineage>
        <taxon>Bacteria</taxon>
        <taxon>Pseudomonadati</taxon>
        <taxon>Pseudomonadota</taxon>
        <taxon>Alphaproteobacteria</taxon>
        <taxon>Hyphomicrobiales</taxon>
        <taxon>Phyllobacteriaceae</taxon>
        <taxon>Mesorhizobium</taxon>
    </lineage>
</organism>
<dbReference type="SMART" id="SM00895">
    <property type="entry name" value="FCD"/>
    <property type="match status" value="1"/>
</dbReference>
<accession>A0A0K2W0U4</accession>
<dbReference type="Proteomes" id="UP000182888">
    <property type="component" value="Unassembled WGS sequence"/>
</dbReference>
<dbReference type="CDD" id="cd07377">
    <property type="entry name" value="WHTH_GntR"/>
    <property type="match status" value="1"/>
</dbReference>
<dbReference type="SUPFAM" id="SSF46785">
    <property type="entry name" value="Winged helix' DNA-binding domain"/>
    <property type="match status" value="1"/>
</dbReference>
<evidence type="ECO:0000256" key="2">
    <source>
        <dbReference type="ARBA" id="ARBA00023125"/>
    </source>
</evidence>
<dbReference type="InterPro" id="IPR008920">
    <property type="entry name" value="TF_FadR/GntR_C"/>
</dbReference>
<dbReference type="Pfam" id="PF00392">
    <property type="entry name" value="GntR"/>
    <property type="match status" value="1"/>
</dbReference>